<feature type="domain" description="ATPase BadF/BadG/BcrA/BcrD type" evidence="1">
    <location>
        <begin position="6"/>
        <end position="255"/>
    </location>
</feature>
<reference evidence="3" key="1">
    <citation type="submission" date="2016-10" db="EMBL/GenBank/DDBJ databases">
        <authorList>
            <person name="Varghese N."/>
            <person name="Submissions S."/>
        </authorList>
    </citation>
    <scope>NUCLEOTIDE SEQUENCE [LARGE SCALE GENOMIC DNA]</scope>
    <source>
        <strain evidence="3">DSM 44260</strain>
    </source>
</reference>
<name>A0A1H9UD46_9PSEU</name>
<dbReference type="EMBL" id="FOGI01000007">
    <property type="protein sequence ID" value="SES07191.1"/>
    <property type="molecule type" value="Genomic_DNA"/>
</dbReference>
<dbReference type="InterPro" id="IPR043129">
    <property type="entry name" value="ATPase_NBD"/>
</dbReference>
<keyword evidence="3" id="KW-1185">Reference proteome</keyword>
<dbReference type="PANTHER" id="PTHR43190">
    <property type="entry name" value="N-ACETYL-D-GLUCOSAMINE KINASE"/>
    <property type="match status" value="1"/>
</dbReference>
<dbReference type="PANTHER" id="PTHR43190:SF3">
    <property type="entry name" value="N-ACETYL-D-GLUCOSAMINE KINASE"/>
    <property type="match status" value="1"/>
</dbReference>
<protein>
    <submittedName>
        <fullName evidence="2">BadF-type ATPase</fullName>
    </submittedName>
</protein>
<evidence type="ECO:0000313" key="2">
    <source>
        <dbReference type="EMBL" id="SES07191.1"/>
    </source>
</evidence>
<organism evidence="2 3">
    <name type="scientific">Actinokineospora terrae</name>
    <dbReference type="NCBI Taxonomy" id="155974"/>
    <lineage>
        <taxon>Bacteria</taxon>
        <taxon>Bacillati</taxon>
        <taxon>Actinomycetota</taxon>
        <taxon>Actinomycetes</taxon>
        <taxon>Pseudonocardiales</taxon>
        <taxon>Pseudonocardiaceae</taxon>
        <taxon>Actinokineospora</taxon>
    </lineage>
</organism>
<accession>A0A1H9UD46</accession>
<dbReference type="InterPro" id="IPR002731">
    <property type="entry name" value="ATPase_BadF"/>
</dbReference>
<proteinExistence type="predicted"/>
<gene>
    <name evidence="2" type="ORF">SAMN04487818_107149</name>
</gene>
<evidence type="ECO:0000313" key="3">
    <source>
        <dbReference type="Proteomes" id="UP000199051"/>
    </source>
</evidence>
<dbReference type="SUPFAM" id="SSF53067">
    <property type="entry name" value="Actin-like ATPase domain"/>
    <property type="match status" value="2"/>
</dbReference>
<sequence length="298" mass="29714">MTGVALGVDIGGSTTRALAVDATGAVVGRGVAGGGNPNTNGPAAAAGQLLTAVNAALSGSEVAACVIGMAGSSALLDPAVAAEFDVVFDLLHPRVVTDAEVAFASGTSSAVGTVLISGTGSIAGRITGRELVATYGGFGWLLGDEGSAFWIGREAVRFTLYALQSGKPLSPLAEAVLAAAGLPLTGDPRIPFGRLIRQVNREEPIRLARFAPLVPSVDDPAAQDIVSRAAGALASQALAVHDSGPVVLAGAVLQTVVGARVRELLLGHEVVDAKDGTVGAAWLASLDAFGNNAVRPQV</sequence>
<evidence type="ECO:0000259" key="1">
    <source>
        <dbReference type="Pfam" id="PF01869"/>
    </source>
</evidence>
<dbReference type="Proteomes" id="UP000199051">
    <property type="component" value="Unassembled WGS sequence"/>
</dbReference>
<dbReference type="STRING" id="155974.SAMN04487818_107149"/>
<dbReference type="AlphaFoldDB" id="A0A1H9UD46"/>
<dbReference type="Gene3D" id="3.30.420.40">
    <property type="match status" value="2"/>
</dbReference>
<dbReference type="RefSeq" id="WP_092779422.1">
    <property type="nucleotide sequence ID" value="NZ_FOGI01000007.1"/>
</dbReference>
<dbReference type="InterPro" id="IPR052519">
    <property type="entry name" value="Euk-type_GlcNAc_Kinase"/>
</dbReference>
<dbReference type="Pfam" id="PF01869">
    <property type="entry name" value="BcrAD_BadFG"/>
    <property type="match status" value="1"/>
</dbReference>